<protein>
    <submittedName>
        <fullName evidence="2">Copper amine oxidase N-terminal domain-containing protein</fullName>
    </submittedName>
</protein>
<dbReference type="InterPro" id="IPR012854">
    <property type="entry name" value="Cu_amine_oxidase-like_N"/>
</dbReference>
<sequence length="571" mass="63791">MVNKFIAHKTMSCVNNAPRRSKYILIPCLFAIFSLFTIFLPYPALAATATQVIFSENSREIWIDGTRDELPEKPYLSGDYIMVPLRPLAEKLGGQVQWEPGPPETIKVSLGNRQAIIYPGSKIVFYLEGEQPGAEILPAEIQKVGQLVFAPAIMFYRVFNIPYARWPEGKAYLLGSTNRPPTAYFEVSQPAYAGQPLHYTVKPQDPEGDPIVEERWIGRQEVFPEEGLYTVTLQVKDSRGSWSKPFSRTIKVLSAPVTLQPGDLWPKEKISPTFTYKPIKKHTGPILLFSDSPEYIERPGILYRDEIEGEARLYFWHAIQSPLTFRIYVLAVNPGQREVELTIEKEGYSGPSNNVYQVAKEALIQYFNATQSRTLRLKPGEALILNKITPPAVRHQVVHGIMDVYATGKLQILFIALPTTTDVLKEYNKLPYLLADGIHTRGTFGPSDIEIELVLTGQETGSLILADGQEDEFLPGKGSAPSLTGNYGAFYKLKLLPIRDTEVFLVPVSGYFGGIVVLEGNIIEVPRKGFVETPEQAIFLGKLKANRPAELYFIPPGGSCLPVKLVFKPSL</sequence>
<proteinExistence type="predicted"/>
<dbReference type="RefSeq" id="WP_084663235.1">
    <property type="nucleotide sequence ID" value="NZ_LT838272.1"/>
</dbReference>
<dbReference type="STRING" id="698762.SAMN00808754_0231"/>
<dbReference type="InterPro" id="IPR035986">
    <property type="entry name" value="PKD_dom_sf"/>
</dbReference>
<dbReference type="SUPFAM" id="SSF49299">
    <property type="entry name" value="PKD domain"/>
    <property type="match status" value="1"/>
</dbReference>
<name>A0A1W1V9K4_9FIRM</name>
<gene>
    <name evidence="2" type="ORF">SAMN00808754_0231</name>
</gene>
<dbReference type="SUPFAM" id="SSF55383">
    <property type="entry name" value="Copper amine oxidase, domain N"/>
    <property type="match status" value="1"/>
</dbReference>
<evidence type="ECO:0000313" key="2">
    <source>
        <dbReference type="EMBL" id="SMB89943.1"/>
    </source>
</evidence>
<organism evidence="2 3">
    <name type="scientific">Thermanaeromonas toyohensis ToBE</name>
    <dbReference type="NCBI Taxonomy" id="698762"/>
    <lineage>
        <taxon>Bacteria</taxon>
        <taxon>Bacillati</taxon>
        <taxon>Bacillota</taxon>
        <taxon>Clostridia</taxon>
        <taxon>Neomoorellales</taxon>
        <taxon>Neomoorellaceae</taxon>
        <taxon>Thermanaeromonas</taxon>
    </lineage>
</organism>
<dbReference type="CDD" id="cd00146">
    <property type="entry name" value="PKD"/>
    <property type="match status" value="1"/>
</dbReference>
<dbReference type="Pfam" id="PF07833">
    <property type="entry name" value="Cu_amine_oxidN1"/>
    <property type="match status" value="1"/>
</dbReference>
<feature type="domain" description="Copper amine oxidase-like N-terminal" evidence="1">
    <location>
        <begin position="63"/>
        <end position="126"/>
    </location>
</feature>
<reference evidence="2 3" key="1">
    <citation type="submission" date="2017-04" db="EMBL/GenBank/DDBJ databases">
        <authorList>
            <person name="Afonso C.L."/>
            <person name="Miller P.J."/>
            <person name="Scott M.A."/>
            <person name="Spackman E."/>
            <person name="Goraichik I."/>
            <person name="Dimitrov K.M."/>
            <person name="Suarez D.L."/>
            <person name="Swayne D.E."/>
        </authorList>
    </citation>
    <scope>NUCLEOTIDE SEQUENCE [LARGE SCALE GENOMIC DNA]</scope>
    <source>
        <strain evidence="2 3">ToBE</strain>
    </source>
</reference>
<accession>A0A1W1V9K4</accession>
<dbReference type="InterPro" id="IPR036582">
    <property type="entry name" value="Mao_N_sf"/>
</dbReference>
<dbReference type="Proteomes" id="UP000192569">
    <property type="component" value="Chromosome I"/>
</dbReference>
<keyword evidence="3" id="KW-1185">Reference proteome</keyword>
<dbReference type="AlphaFoldDB" id="A0A1W1V9K4"/>
<dbReference type="EMBL" id="LT838272">
    <property type="protein sequence ID" value="SMB89943.1"/>
    <property type="molecule type" value="Genomic_DNA"/>
</dbReference>
<evidence type="ECO:0000313" key="3">
    <source>
        <dbReference type="Proteomes" id="UP000192569"/>
    </source>
</evidence>
<evidence type="ECO:0000259" key="1">
    <source>
        <dbReference type="Pfam" id="PF07833"/>
    </source>
</evidence>
<dbReference type="OrthoDB" id="25008at2"/>